<dbReference type="SUPFAM" id="SSF55811">
    <property type="entry name" value="Nudix"/>
    <property type="match status" value="1"/>
</dbReference>
<dbReference type="GO" id="GO:0016787">
    <property type="term" value="F:hydrolase activity"/>
    <property type="evidence" value="ECO:0007669"/>
    <property type="project" value="UniProtKB-KW"/>
</dbReference>
<comment type="cofactor">
    <cofactor evidence="1">
        <name>Mg(2+)</name>
        <dbReference type="ChEBI" id="CHEBI:18420"/>
    </cofactor>
</comment>
<evidence type="ECO:0000313" key="6">
    <source>
        <dbReference type="Proteomes" id="UP001071478"/>
    </source>
</evidence>
<evidence type="ECO:0000313" key="4">
    <source>
        <dbReference type="EMBL" id="MCX7445078.1"/>
    </source>
</evidence>
<dbReference type="Proteomes" id="UP001071478">
    <property type="component" value="Unassembled WGS sequence"/>
</dbReference>
<dbReference type="InterPro" id="IPR020084">
    <property type="entry name" value="NUDIX_hydrolase_CS"/>
</dbReference>
<dbReference type="InterPro" id="IPR015797">
    <property type="entry name" value="NUDIX_hydrolase-like_dom_sf"/>
</dbReference>
<name>A0A9Q4CCD3_9CORY</name>
<dbReference type="AlphaFoldDB" id="A0A9Q4CCD3"/>
<sequence>MATPGFILELRRRIGHAPLWLPGVTAVVLRPHPADSGADEVLLVRRVDTGAWTPVTGIADPGEQPDVTAVREIAEETGLVAEVERVLWVQAVGPVTYPNGDVASYMDIAVLCRPVGATAHVHAADDENSEVAWFPVDQLPEMPERFRRTIAVALTGGPTRIGTPST</sequence>
<evidence type="ECO:0000313" key="5">
    <source>
        <dbReference type="EMBL" id="MCX7469410.1"/>
    </source>
</evidence>
<evidence type="ECO:0000259" key="3">
    <source>
        <dbReference type="PROSITE" id="PS51462"/>
    </source>
</evidence>
<organism evidence="5 6">
    <name type="scientific">Corynebacterium pygosceleis</name>
    <dbReference type="NCBI Taxonomy" id="2800406"/>
    <lineage>
        <taxon>Bacteria</taxon>
        <taxon>Bacillati</taxon>
        <taxon>Actinomycetota</taxon>
        <taxon>Actinomycetes</taxon>
        <taxon>Mycobacteriales</taxon>
        <taxon>Corynebacteriaceae</taxon>
        <taxon>Corynebacterium</taxon>
    </lineage>
</organism>
<dbReference type="Pfam" id="PF00293">
    <property type="entry name" value="NUDIX"/>
    <property type="match status" value="1"/>
</dbReference>
<dbReference type="Proteomes" id="UP001081709">
    <property type="component" value="Unassembled WGS sequence"/>
</dbReference>
<reference evidence="5" key="1">
    <citation type="submission" date="2022-11" db="EMBL/GenBank/DDBJ databases">
        <title>Corynebacterium sp. isolated from Penguins.</title>
        <authorList>
            <person name="Sedlar K."/>
            <person name="Svec P."/>
        </authorList>
    </citation>
    <scope>NUCLEOTIDE SEQUENCE</scope>
    <source>
        <strain evidence="4">P7003</strain>
        <strain evidence="5">P7374</strain>
    </source>
</reference>
<evidence type="ECO:0000313" key="7">
    <source>
        <dbReference type="Proteomes" id="UP001081709"/>
    </source>
</evidence>
<protein>
    <submittedName>
        <fullName evidence="5">NUDIX domain-containing protein</fullName>
    </submittedName>
</protein>
<dbReference type="EMBL" id="JAPMKV010000004">
    <property type="protein sequence ID" value="MCX7445078.1"/>
    <property type="molecule type" value="Genomic_DNA"/>
</dbReference>
<dbReference type="Gene3D" id="3.90.79.10">
    <property type="entry name" value="Nucleoside Triphosphate Pyrophosphohydrolase"/>
    <property type="match status" value="1"/>
</dbReference>
<accession>A0A9Q4CCD3</accession>
<dbReference type="PROSITE" id="PS00893">
    <property type="entry name" value="NUDIX_BOX"/>
    <property type="match status" value="1"/>
</dbReference>
<dbReference type="PANTHER" id="PTHR43046">
    <property type="entry name" value="GDP-MANNOSE MANNOSYL HYDROLASE"/>
    <property type="match status" value="1"/>
</dbReference>
<feature type="domain" description="Nudix hydrolase" evidence="3">
    <location>
        <begin position="19"/>
        <end position="156"/>
    </location>
</feature>
<keyword evidence="7" id="KW-1185">Reference proteome</keyword>
<dbReference type="RefSeq" id="WP_248167451.1">
    <property type="nucleotide sequence ID" value="NZ_JALNJA010000002.1"/>
</dbReference>
<evidence type="ECO:0000256" key="1">
    <source>
        <dbReference type="ARBA" id="ARBA00001946"/>
    </source>
</evidence>
<keyword evidence="2" id="KW-0378">Hydrolase</keyword>
<dbReference type="EMBL" id="JAPMKU010000008">
    <property type="protein sequence ID" value="MCX7469410.1"/>
    <property type="molecule type" value="Genomic_DNA"/>
</dbReference>
<dbReference type="CDD" id="cd18879">
    <property type="entry name" value="NUDIX_Hydrolase"/>
    <property type="match status" value="1"/>
</dbReference>
<dbReference type="PROSITE" id="PS51462">
    <property type="entry name" value="NUDIX"/>
    <property type="match status" value="1"/>
</dbReference>
<dbReference type="PANTHER" id="PTHR43046:SF16">
    <property type="entry name" value="ADP-RIBOSE PYROPHOSPHATASE YJHB-RELATED"/>
    <property type="match status" value="1"/>
</dbReference>
<gene>
    <name evidence="4" type="ORF">OS125_07435</name>
    <name evidence="5" type="ORF">OS129_11090</name>
</gene>
<comment type="caution">
    <text evidence="5">The sequence shown here is derived from an EMBL/GenBank/DDBJ whole genome shotgun (WGS) entry which is preliminary data.</text>
</comment>
<proteinExistence type="predicted"/>
<dbReference type="InterPro" id="IPR000086">
    <property type="entry name" value="NUDIX_hydrolase_dom"/>
</dbReference>
<evidence type="ECO:0000256" key="2">
    <source>
        <dbReference type="ARBA" id="ARBA00022801"/>
    </source>
</evidence>